<dbReference type="AlphaFoldDB" id="A0AAD6WEP1"/>
<dbReference type="Proteomes" id="UP001164929">
    <property type="component" value="Chromosome 1"/>
</dbReference>
<protein>
    <submittedName>
        <fullName evidence="1">Uncharacterized protein</fullName>
    </submittedName>
</protein>
<reference evidence="1 2" key="1">
    <citation type="journal article" date="2023" name="Mol. Ecol. Resour.">
        <title>Chromosome-level genome assembly of a triploid poplar Populus alba 'Berolinensis'.</title>
        <authorList>
            <person name="Chen S."/>
            <person name="Yu Y."/>
            <person name="Wang X."/>
            <person name="Wang S."/>
            <person name="Zhang T."/>
            <person name="Zhou Y."/>
            <person name="He R."/>
            <person name="Meng N."/>
            <person name="Wang Y."/>
            <person name="Liu W."/>
            <person name="Liu Z."/>
            <person name="Liu J."/>
            <person name="Guo Q."/>
            <person name="Huang H."/>
            <person name="Sederoff R.R."/>
            <person name="Wang G."/>
            <person name="Qu G."/>
            <person name="Chen S."/>
        </authorList>
    </citation>
    <scope>NUCLEOTIDE SEQUENCE [LARGE SCALE GENOMIC DNA]</scope>
    <source>
        <strain evidence="1">SC-2020</strain>
    </source>
</reference>
<comment type="caution">
    <text evidence="1">The sequence shown here is derived from an EMBL/GenBank/DDBJ whole genome shotgun (WGS) entry which is preliminary data.</text>
</comment>
<sequence length="21" mass="2649">MASHQGHVYTQYFLLQCWHWI</sequence>
<proteinExistence type="predicted"/>
<accession>A0AAD6WEP1</accession>
<evidence type="ECO:0000313" key="2">
    <source>
        <dbReference type="Proteomes" id="UP001164929"/>
    </source>
</evidence>
<keyword evidence="2" id="KW-1185">Reference proteome</keyword>
<name>A0AAD6WEP1_9ROSI</name>
<organism evidence="1 2">
    <name type="scientific">Populus alba x Populus x berolinensis</name>
    <dbReference type="NCBI Taxonomy" id="444605"/>
    <lineage>
        <taxon>Eukaryota</taxon>
        <taxon>Viridiplantae</taxon>
        <taxon>Streptophyta</taxon>
        <taxon>Embryophyta</taxon>
        <taxon>Tracheophyta</taxon>
        <taxon>Spermatophyta</taxon>
        <taxon>Magnoliopsida</taxon>
        <taxon>eudicotyledons</taxon>
        <taxon>Gunneridae</taxon>
        <taxon>Pentapetalae</taxon>
        <taxon>rosids</taxon>
        <taxon>fabids</taxon>
        <taxon>Malpighiales</taxon>
        <taxon>Salicaceae</taxon>
        <taxon>Saliceae</taxon>
        <taxon>Populus</taxon>
    </lineage>
</organism>
<gene>
    <name evidence="1" type="ORF">NC653_000717</name>
</gene>
<dbReference type="EMBL" id="JAQIZT010000001">
    <property type="protein sequence ID" value="KAJ7010073.1"/>
    <property type="molecule type" value="Genomic_DNA"/>
</dbReference>
<evidence type="ECO:0000313" key="1">
    <source>
        <dbReference type="EMBL" id="KAJ7010073.1"/>
    </source>
</evidence>